<dbReference type="Gramene" id="mRNA:HanXRQr2_Chr13g0615301">
    <property type="protein sequence ID" value="mRNA:HanXRQr2_Chr13g0615301"/>
    <property type="gene ID" value="HanXRQr2_Chr13g0615301"/>
</dbReference>
<dbReference type="AlphaFoldDB" id="A0A9K3EL54"/>
<evidence type="ECO:0000313" key="3">
    <source>
        <dbReference type="Proteomes" id="UP000215914"/>
    </source>
</evidence>
<dbReference type="Proteomes" id="UP000215914">
    <property type="component" value="Unassembled WGS sequence"/>
</dbReference>
<evidence type="ECO:0000256" key="1">
    <source>
        <dbReference type="SAM" id="Phobius"/>
    </source>
</evidence>
<sequence>MCVVDMQKHLLSSTLNSSCPLFICLVFVWKLINHFDPFTLT</sequence>
<evidence type="ECO:0000313" key="2">
    <source>
        <dbReference type="EMBL" id="KAF5775725.1"/>
    </source>
</evidence>
<organism evidence="2 3">
    <name type="scientific">Helianthus annuus</name>
    <name type="common">Common sunflower</name>
    <dbReference type="NCBI Taxonomy" id="4232"/>
    <lineage>
        <taxon>Eukaryota</taxon>
        <taxon>Viridiplantae</taxon>
        <taxon>Streptophyta</taxon>
        <taxon>Embryophyta</taxon>
        <taxon>Tracheophyta</taxon>
        <taxon>Spermatophyta</taxon>
        <taxon>Magnoliopsida</taxon>
        <taxon>eudicotyledons</taxon>
        <taxon>Gunneridae</taxon>
        <taxon>Pentapetalae</taxon>
        <taxon>asterids</taxon>
        <taxon>campanulids</taxon>
        <taxon>Asterales</taxon>
        <taxon>Asteraceae</taxon>
        <taxon>Asteroideae</taxon>
        <taxon>Heliantheae alliance</taxon>
        <taxon>Heliantheae</taxon>
        <taxon>Helianthus</taxon>
    </lineage>
</organism>
<keyword evidence="1" id="KW-0472">Membrane</keyword>
<comment type="caution">
    <text evidence="2">The sequence shown here is derived from an EMBL/GenBank/DDBJ whole genome shotgun (WGS) entry which is preliminary data.</text>
</comment>
<keyword evidence="3" id="KW-1185">Reference proteome</keyword>
<name>A0A9K3EL54_HELAN</name>
<gene>
    <name evidence="2" type="ORF">HanXRQr2_Chr13g0615301</name>
</gene>
<protein>
    <submittedName>
        <fullName evidence="2">Uncharacterized protein</fullName>
    </submittedName>
</protein>
<reference evidence="2" key="1">
    <citation type="journal article" date="2017" name="Nature">
        <title>The sunflower genome provides insights into oil metabolism, flowering and Asterid evolution.</title>
        <authorList>
            <person name="Badouin H."/>
            <person name="Gouzy J."/>
            <person name="Grassa C.J."/>
            <person name="Murat F."/>
            <person name="Staton S.E."/>
            <person name="Cottret L."/>
            <person name="Lelandais-Briere C."/>
            <person name="Owens G.L."/>
            <person name="Carrere S."/>
            <person name="Mayjonade B."/>
            <person name="Legrand L."/>
            <person name="Gill N."/>
            <person name="Kane N.C."/>
            <person name="Bowers J.E."/>
            <person name="Hubner S."/>
            <person name="Bellec A."/>
            <person name="Berard A."/>
            <person name="Berges H."/>
            <person name="Blanchet N."/>
            <person name="Boniface M.C."/>
            <person name="Brunel D."/>
            <person name="Catrice O."/>
            <person name="Chaidir N."/>
            <person name="Claudel C."/>
            <person name="Donnadieu C."/>
            <person name="Faraut T."/>
            <person name="Fievet G."/>
            <person name="Helmstetter N."/>
            <person name="King M."/>
            <person name="Knapp S.J."/>
            <person name="Lai Z."/>
            <person name="Le Paslier M.C."/>
            <person name="Lippi Y."/>
            <person name="Lorenzon L."/>
            <person name="Mandel J.R."/>
            <person name="Marage G."/>
            <person name="Marchand G."/>
            <person name="Marquand E."/>
            <person name="Bret-Mestries E."/>
            <person name="Morien E."/>
            <person name="Nambeesan S."/>
            <person name="Nguyen T."/>
            <person name="Pegot-Espagnet P."/>
            <person name="Pouilly N."/>
            <person name="Raftis F."/>
            <person name="Sallet E."/>
            <person name="Schiex T."/>
            <person name="Thomas J."/>
            <person name="Vandecasteele C."/>
            <person name="Vares D."/>
            <person name="Vear F."/>
            <person name="Vautrin S."/>
            <person name="Crespi M."/>
            <person name="Mangin B."/>
            <person name="Burke J.M."/>
            <person name="Salse J."/>
            <person name="Munos S."/>
            <person name="Vincourt P."/>
            <person name="Rieseberg L.H."/>
            <person name="Langlade N.B."/>
        </authorList>
    </citation>
    <scope>NUCLEOTIDE SEQUENCE</scope>
    <source>
        <tissue evidence="2">Leaves</tissue>
    </source>
</reference>
<keyword evidence="1" id="KW-0812">Transmembrane</keyword>
<dbReference type="EMBL" id="MNCJ02000328">
    <property type="protein sequence ID" value="KAF5775725.1"/>
    <property type="molecule type" value="Genomic_DNA"/>
</dbReference>
<reference evidence="2" key="2">
    <citation type="submission" date="2020-06" db="EMBL/GenBank/DDBJ databases">
        <title>Helianthus annuus Genome sequencing and assembly Release 2.</title>
        <authorList>
            <person name="Gouzy J."/>
            <person name="Langlade N."/>
            <person name="Munos S."/>
        </authorList>
    </citation>
    <scope>NUCLEOTIDE SEQUENCE</scope>
    <source>
        <tissue evidence="2">Leaves</tissue>
    </source>
</reference>
<feature type="transmembrane region" description="Helical" evidence="1">
    <location>
        <begin position="12"/>
        <end position="32"/>
    </location>
</feature>
<proteinExistence type="predicted"/>
<accession>A0A9K3EL54</accession>
<keyword evidence="1" id="KW-1133">Transmembrane helix</keyword>